<dbReference type="InterPro" id="IPR016024">
    <property type="entry name" value="ARM-type_fold"/>
</dbReference>
<dbReference type="EMBL" id="QOIP01000006">
    <property type="protein sequence ID" value="RLU21471.1"/>
    <property type="molecule type" value="Genomic_DNA"/>
</dbReference>
<evidence type="ECO:0000256" key="3">
    <source>
        <dbReference type="ARBA" id="ARBA00007991"/>
    </source>
</evidence>
<feature type="region of interest" description="Disordered" evidence="8">
    <location>
        <begin position="894"/>
        <end position="917"/>
    </location>
</feature>
<keyword evidence="7" id="KW-0539">Nucleus</keyword>
<dbReference type="InterPro" id="IPR058669">
    <property type="entry name" value="TPR_IPO7/11-like"/>
</dbReference>
<dbReference type="InterPro" id="IPR001494">
    <property type="entry name" value="Importin-beta_N"/>
</dbReference>
<reference evidence="10 11" key="1">
    <citation type="journal article" date="2018" name="Genome Res.">
        <title>The genomic architecture and molecular evolution of ant odorant receptors.</title>
        <authorList>
            <person name="McKenzie S.K."/>
            <person name="Kronauer D.J.C."/>
        </authorList>
    </citation>
    <scope>NUCLEOTIDE SEQUENCE [LARGE SCALE GENOMIC DNA]</scope>
    <source>
        <strain evidence="10">Clonal line C1</strain>
    </source>
</reference>
<dbReference type="FunFam" id="1.25.10.10:FF:000813">
    <property type="entry name" value="D-Importin 7/RanBP7"/>
    <property type="match status" value="1"/>
</dbReference>
<dbReference type="Proteomes" id="UP000279307">
    <property type="component" value="Chromosome 6"/>
</dbReference>
<feature type="region of interest" description="Disordered" evidence="8">
    <location>
        <begin position="945"/>
        <end position="966"/>
    </location>
</feature>
<proteinExistence type="inferred from homology"/>
<accession>A0A3L8DM71</accession>
<feature type="domain" description="Importin N-terminal" evidence="9">
    <location>
        <begin position="22"/>
        <end position="101"/>
    </location>
</feature>
<dbReference type="Gene3D" id="1.25.10.10">
    <property type="entry name" value="Leucine-rich Repeat Variant"/>
    <property type="match status" value="1"/>
</dbReference>
<gene>
    <name evidence="10" type="ORF">DMN91_005844</name>
</gene>
<dbReference type="GO" id="GO:0005635">
    <property type="term" value="C:nuclear envelope"/>
    <property type="evidence" value="ECO:0007669"/>
    <property type="project" value="TreeGrafter"/>
</dbReference>
<dbReference type="AlphaFoldDB" id="A0A3L8DM71"/>
<keyword evidence="6" id="KW-0653">Protein transport</keyword>
<dbReference type="GO" id="GO:0005829">
    <property type="term" value="C:cytosol"/>
    <property type="evidence" value="ECO:0007669"/>
    <property type="project" value="TreeGrafter"/>
</dbReference>
<dbReference type="GO" id="GO:0031267">
    <property type="term" value="F:small GTPase binding"/>
    <property type="evidence" value="ECO:0007669"/>
    <property type="project" value="InterPro"/>
</dbReference>
<dbReference type="InterPro" id="IPR011989">
    <property type="entry name" value="ARM-like"/>
</dbReference>
<evidence type="ECO:0000259" key="9">
    <source>
        <dbReference type="PROSITE" id="PS50166"/>
    </source>
</evidence>
<organism evidence="10 11">
    <name type="scientific">Ooceraea biroi</name>
    <name type="common">Clonal raider ant</name>
    <name type="synonym">Cerapachys biroi</name>
    <dbReference type="NCBI Taxonomy" id="2015173"/>
    <lineage>
        <taxon>Eukaryota</taxon>
        <taxon>Metazoa</taxon>
        <taxon>Ecdysozoa</taxon>
        <taxon>Arthropoda</taxon>
        <taxon>Hexapoda</taxon>
        <taxon>Insecta</taxon>
        <taxon>Pterygota</taxon>
        <taxon>Neoptera</taxon>
        <taxon>Endopterygota</taxon>
        <taxon>Hymenoptera</taxon>
        <taxon>Apocrita</taxon>
        <taxon>Aculeata</taxon>
        <taxon>Formicoidea</taxon>
        <taxon>Formicidae</taxon>
        <taxon>Dorylinae</taxon>
        <taxon>Ooceraea</taxon>
    </lineage>
</organism>
<evidence type="ECO:0000256" key="7">
    <source>
        <dbReference type="ARBA" id="ARBA00023242"/>
    </source>
</evidence>
<evidence type="ECO:0000256" key="5">
    <source>
        <dbReference type="ARBA" id="ARBA00022490"/>
    </source>
</evidence>
<evidence type="ECO:0000256" key="6">
    <source>
        <dbReference type="ARBA" id="ARBA00022927"/>
    </source>
</evidence>
<evidence type="ECO:0000256" key="8">
    <source>
        <dbReference type="SAM" id="MobiDB-lite"/>
    </source>
</evidence>
<dbReference type="PROSITE" id="PS50166">
    <property type="entry name" value="IMPORTIN_B_NT"/>
    <property type="match status" value="1"/>
</dbReference>
<dbReference type="PANTHER" id="PTHR10997">
    <property type="entry name" value="IMPORTIN-7, 8, 11"/>
    <property type="match status" value="1"/>
</dbReference>
<dbReference type="GO" id="GO:0006606">
    <property type="term" value="P:protein import into nucleus"/>
    <property type="evidence" value="ECO:0007669"/>
    <property type="project" value="TreeGrafter"/>
</dbReference>
<dbReference type="OrthoDB" id="760868at2759"/>
<evidence type="ECO:0000256" key="1">
    <source>
        <dbReference type="ARBA" id="ARBA00004123"/>
    </source>
</evidence>
<protein>
    <recommendedName>
        <fullName evidence="9">Importin N-terminal domain-containing protein</fullName>
    </recommendedName>
</protein>
<comment type="similarity">
    <text evidence="3">Belongs to the importin beta family.</text>
</comment>
<dbReference type="Pfam" id="PF25758">
    <property type="entry name" value="TPR_IPO11"/>
    <property type="match status" value="1"/>
</dbReference>
<dbReference type="SUPFAM" id="SSF48371">
    <property type="entry name" value="ARM repeat"/>
    <property type="match status" value="1"/>
</dbReference>
<keyword evidence="4" id="KW-0813">Transport</keyword>
<comment type="subcellular location">
    <subcellularLocation>
        <location evidence="2">Cytoplasm</location>
    </subcellularLocation>
    <subcellularLocation>
        <location evidence="1">Nucleus</location>
    </subcellularLocation>
</comment>
<evidence type="ECO:0000256" key="2">
    <source>
        <dbReference type="ARBA" id="ARBA00004496"/>
    </source>
</evidence>
<comment type="caution">
    <text evidence="10">The sequence shown here is derived from an EMBL/GenBank/DDBJ whole genome shotgun (WGS) entry which is preliminary data.</text>
</comment>
<dbReference type="Pfam" id="PF03810">
    <property type="entry name" value="IBN_N"/>
    <property type="match status" value="1"/>
</dbReference>
<dbReference type="SMART" id="SM00913">
    <property type="entry name" value="IBN_N"/>
    <property type="match status" value="1"/>
</dbReference>
<dbReference type="PANTHER" id="PTHR10997:SF18">
    <property type="entry name" value="D-IMPORTIN 7_RANBP7"/>
    <property type="match status" value="1"/>
</dbReference>
<keyword evidence="5" id="KW-0963">Cytoplasm</keyword>
<sequence>MDARKLTELLRATIDPAQQKEAEAQLNQIHKIIGFAPTLLQVVMTNEVDMPVRQAGVIYLKNLITSNWADKEADGSAPVEFNIHEQDRAMIRDAIVDAVVHAPELIRQVISCDLTYITGTEVKHDFPGRWTQIVDKITIYLQNPDASCWPGVLLALHQLVKNFEYKKAEERGPLNEAMNLLFPMIYQLILRLLPDSSEQSVLLQKQILKIFFALTQYTLPLDLISREVFSQWMDVARQIADRPVPPETNNPDLDDDERAELPWWKCKKWALHILHRMFERYGSPGNVTKEYKEFATWYLRTFSAGILEVLLKILDQYRRKIYVSPRVVQQSINYINQGVSHAYSWKFLKPHMFEIIRDVLFPILSYSAADEELWNTDPYEYIRVKFGSVSDIFEDFVSPVTAAQTLLHSACRKRKDMLPKTMQFCVEVLTSPNADPRQKDGALHMIGSLADVLLKRSIYKEQMDKMLLQYVFPEFTSPHGHMRARACWVMHYFSEIKFKSEQILIEVVRLITNALLTDQDLPVKVEAAIALQMILSAQPKAQKYIEPLIKQITLELLTIIRQTENDDLTSVMQKVVCTYTEQLMPIAVEICQHLAATFSQVLDTDEGSDEKAITAMGLLNTIETLLTVMEEHTQIMSQLEPIVVQVIAHIFEHSVMEFYEEALSLVYDLTGKVISENMWKILELIYQLFEKDGFDYFTDMMPALHNYITIDTPVFLSNENHILAMFNMCKAILTGESGEDPECHAAKLLEVIILQCKGHIDQCIPSFVQLVLERLMREVKTSELRTMCLQVVIAALYYNPTLCLQTMDRLQGNQFEQPAEPLASRFIKQWINDTDCFLGLHDRKLCVLGLCTLMSMGPARPAAVNECATQIIPSLILLFDGLKRAYAAKVVDVTDEEDDEEESDIEEEVLSSDEDEVDDANQEYLEKLQDKITRTSAQHGFNVSATIQDGHGDHRSDDVDDDDDTEFDANEETALESYITPLDSDDSNQDEYVIFKEVIQNIERTDMAWYMALTSLLSPEQEKAMQEIILLANQRKAALESKRIEQSGGYAFHSQTVPTSFNFGGTPLSR</sequence>
<name>A0A3L8DM71_OOCBI</name>
<evidence type="ECO:0000313" key="11">
    <source>
        <dbReference type="Proteomes" id="UP000279307"/>
    </source>
</evidence>
<evidence type="ECO:0000256" key="4">
    <source>
        <dbReference type="ARBA" id="ARBA00022448"/>
    </source>
</evidence>
<evidence type="ECO:0000313" key="10">
    <source>
        <dbReference type="EMBL" id="RLU21471.1"/>
    </source>
</evidence>